<evidence type="ECO:0000313" key="9">
    <source>
        <dbReference type="EMBL" id="KGM19365.1"/>
    </source>
</evidence>
<keyword evidence="7 8" id="KW-0472">Membrane</keyword>
<feature type="transmembrane region" description="Helical" evidence="8">
    <location>
        <begin position="222"/>
        <end position="241"/>
    </location>
</feature>
<dbReference type="PROSITE" id="PS01303">
    <property type="entry name" value="BCCT"/>
    <property type="match status" value="1"/>
</dbReference>
<comment type="similarity">
    <text evidence="2">Belongs to the BCCT transporter (TC 2.A.15) family.</text>
</comment>
<feature type="transmembrane region" description="Helical" evidence="8">
    <location>
        <begin position="351"/>
        <end position="371"/>
    </location>
</feature>
<feature type="transmembrane region" description="Helical" evidence="8">
    <location>
        <begin position="481"/>
        <end position="501"/>
    </location>
</feature>
<feature type="transmembrane region" description="Helical" evidence="8">
    <location>
        <begin position="122"/>
        <end position="144"/>
    </location>
</feature>
<feature type="transmembrane region" description="Helical" evidence="8">
    <location>
        <begin position="44"/>
        <end position="63"/>
    </location>
</feature>
<keyword evidence="6 8" id="KW-1133">Transmembrane helix</keyword>
<feature type="transmembrane region" description="Helical" evidence="8">
    <location>
        <begin position="383"/>
        <end position="401"/>
    </location>
</feature>
<feature type="transmembrane region" description="Helical" evidence="8">
    <location>
        <begin position="261"/>
        <end position="282"/>
    </location>
</feature>
<dbReference type="NCBIfam" id="TIGR00842">
    <property type="entry name" value="bcct"/>
    <property type="match status" value="1"/>
</dbReference>
<dbReference type="PANTHER" id="PTHR30047">
    <property type="entry name" value="HIGH-AFFINITY CHOLINE TRANSPORT PROTEIN-RELATED"/>
    <property type="match status" value="1"/>
</dbReference>
<dbReference type="Proteomes" id="UP000030145">
    <property type="component" value="Unassembled WGS sequence"/>
</dbReference>
<evidence type="ECO:0000256" key="7">
    <source>
        <dbReference type="ARBA" id="ARBA00023136"/>
    </source>
</evidence>
<evidence type="ECO:0000313" key="10">
    <source>
        <dbReference type="Proteomes" id="UP000030145"/>
    </source>
</evidence>
<keyword evidence="10" id="KW-1185">Reference proteome</keyword>
<dbReference type="PANTHER" id="PTHR30047:SF7">
    <property type="entry name" value="HIGH-AFFINITY CHOLINE TRANSPORT PROTEIN"/>
    <property type="match status" value="1"/>
</dbReference>
<evidence type="ECO:0000256" key="8">
    <source>
        <dbReference type="SAM" id="Phobius"/>
    </source>
</evidence>
<gene>
    <name evidence="9" type="ORF">MA47_00370</name>
</gene>
<dbReference type="AlphaFoldDB" id="A0A0A2DJI5"/>
<evidence type="ECO:0000256" key="3">
    <source>
        <dbReference type="ARBA" id="ARBA00022448"/>
    </source>
</evidence>
<evidence type="ECO:0000256" key="6">
    <source>
        <dbReference type="ARBA" id="ARBA00022989"/>
    </source>
</evidence>
<feature type="transmembrane region" description="Helical" evidence="8">
    <location>
        <begin position="83"/>
        <end position="102"/>
    </location>
</feature>
<dbReference type="InterPro" id="IPR018093">
    <property type="entry name" value="BCCT_CS"/>
</dbReference>
<dbReference type="EMBL" id="JRVJ01000001">
    <property type="protein sequence ID" value="KGM19365.1"/>
    <property type="molecule type" value="Genomic_DNA"/>
</dbReference>
<feature type="transmembrane region" description="Helical" evidence="8">
    <location>
        <begin position="294"/>
        <end position="314"/>
    </location>
</feature>
<keyword evidence="3" id="KW-0813">Transport</keyword>
<keyword evidence="5 8" id="KW-0812">Transmembrane</keyword>
<evidence type="ECO:0000256" key="4">
    <source>
        <dbReference type="ARBA" id="ARBA00022475"/>
    </source>
</evidence>
<dbReference type="GO" id="GO:0022857">
    <property type="term" value="F:transmembrane transporter activity"/>
    <property type="evidence" value="ECO:0007669"/>
    <property type="project" value="InterPro"/>
</dbReference>
<feature type="transmembrane region" description="Helical" evidence="8">
    <location>
        <begin position="441"/>
        <end position="469"/>
    </location>
</feature>
<keyword evidence="4" id="KW-1003">Cell membrane</keyword>
<comment type="subcellular location">
    <subcellularLocation>
        <location evidence="1">Cell membrane</location>
        <topology evidence="1">Multi-pass membrane protein</topology>
    </subcellularLocation>
</comment>
<sequence length="723" mass="79082">MKQSEYEGRMSETGDKLEVLVGSFNTQEKDAYHGKEITPPRANIPVFSISALIILLVAGWALIAREGAAEQLGAVTGWISTNLGWFYILTATVVVVFVLVVALSKAGGVRMGPDHSKPQFRLFSWSAMLFAAGIGVDLMFFAVAEPVQQYLAPPEVEPESLQAAKDAVVWALFHYGFTGWAMYALMGMAFGYYAYRLNMPLAIRSALYPLIGKRVHGPVGDAVDIAAVLGTVFGIAASLGIGVVQLNYGIHLVFGVEEGPIGQIVLVIVSVLVATLSAVSGVDKGIKRLSELNVLLAIGLVAYIVVTGKTAYLFNGFVMNIGDYVSQFPGMTMNTFAFAEDSAAVSEWMGAWTLFFWAWWVAWAPFVGLFLARISRGRTLRQFVFGTLTIPFLFILAWMSFFGNTALDRLRGGDTAFGEAVMAKPEQGFYELLAQNPGGTFLVGLATLVGLLLYITSADSGALVTANFTSRITDSQQDGPVWARVFWSVLIAILTIVMLRIDGVATVQAATIVMGLPFTIVMYMIMMGLIRSLRLEVYQADARAVSIHSAMSGRTDTSTPVSNMGWRKRLSRASTWPSARSANQFLTSVAKPALEKVANELQSEGFDASLVIADVPDQEVGQIDLTVKLGEEQDFRYQIYPTECPVPSFTKNTAGGEKYYRMEIYDLTGSMGYDVYGYTQEQLINNVIDLYERHLEFIHMQRDLPGTSDMSGGADPIRTWEVE</sequence>
<protein>
    <submittedName>
        <fullName evidence="9">Choline transporter</fullName>
    </submittedName>
</protein>
<organism evidence="9 10">
    <name type="scientific">Corynebacterium auriscanis</name>
    <dbReference type="NCBI Taxonomy" id="99807"/>
    <lineage>
        <taxon>Bacteria</taxon>
        <taxon>Bacillati</taxon>
        <taxon>Actinomycetota</taxon>
        <taxon>Actinomycetes</taxon>
        <taxon>Mycobacteriales</taxon>
        <taxon>Corynebacteriaceae</taxon>
        <taxon>Corynebacterium</taxon>
    </lineage>
</organism>
<dbReference type="GO" id="GO:0005886">
    <property type="term" value="C:plasma membrane"/>
    <property type="evidence" value="ECO:0007669"/>
    <property type="project" value="UniProtKB-SubCell"/>
</dbReference>
<evidence type="ECO:0000256" key="1">
    <source>
        <dbReference type="ARBA" id="ARBA00004651"/>
    </source>
</evidence>
<feature type="transmembrane region" description="Helical" evidence="8">
    <location>
        <begin position="172"/>
        <end position="195"/>
    </location>
</feature>
<proteinExistence type="inferred from homology"/>
<comment type="caution">
    <text evidence="9">The sequence shown here is derived from an EMBL/GenBank/DDBJ whole genome shotgun (WGS) entry which is preliminary data.</text>
</comment>
<evidence type="ECO:0000256" key="2">
    <source>
        <dbReference type="ARBA" id="ARBA00005658"/>
    </source>
</evidence>
<name>A0A0A2DJI5_9CORY</name>
<reference evidence="9 10" key="1">
    <citation type="submission" date="2014-10" db="EMBL/GenBank/DDBJ databases">
        <title>Whole Genome sequence of Corynebacterium auriscanis strain CIP 106629.</title>
        <authorList>
            <person name="Hassan S.S."/>
            <person name="Jamal S.B."/>
            <person name="Tiwari S."/>
            <person name="Oliveira L.D.C."/>
            <person name="Souza F."/>
            <person name="Mariano D.C."/>
            <person name="Almeida S."/>
            <person name="Dorella F."/>
            <person name="Pereira F."/>
            <person name="Carvalho A."/>
            <person name="Leal C.A."/>
            <person name="Soares S.D.C."/>
            <person name="Figueiredo H.C."/>
            <person name="Silva A."/>
            <person name="Azevedo V.A."/>
        </authorList>
    </citation>
    <scope>NUCLEOTIDE SEQUENCE [LARGE SCALE GENOMIC DNA]</scope>
    <source>
        <strain evidence="9 10">CIP 106629</strain>
    </source>
</reference>
<feature type="transmembrane region" description="Helical" evidence="8">
    <location>
        <begin position="507"/>
        <end position="530"/>
    </location>
</feature>
<accession>A0A0A2DJI5</accession>
<dbReference type="InterPro" id="IPR000060">
    <property type="entry name" value="BCCT_transptr"/>
</dbReference>
<evidence type="ECO:0000256" key="5">
    <source>
        <dbReference type="ARBA" id="ARBA00022692"/>
    </source>
</evidence>
<dbReference type="Pfam" id="PF02028">
    <property type="entry name" value="BCCT"/>
    <property type="match status" value="1"/>
</dbReference>
<dbReference type="NCBIfam" id="NF007399">
    <property type="entry name" value="PRK09928.1"/>
    <property type="match status" value="1"/>
</dbReference>